<dbReference type="InterPro" id="IPR000836">
    <property type="entry name" value="PRTase_dom"/>
</dbReference>
<name>A0A7H0VDJ9_9FLAO</name>
<dbReference type="InterPro" id="IPR050137">
    <property type="entry name" value="PyrR_bifunctional"/>
</dbReference>
<dbReference type="GO" id="GO:0004845">
    <property type="term" value="F:uracil phosphoribosyltransferase activity"/>
    <property type="evidence" value="ECO:0007669"/>
    <property type="project" value="UniProtKB-EC"/>
</dbReference>
<dbReference type="RefSeq" id="WP_210758332.1">
    <property type="nucleotide sequence ID" value="NZ_CP060139.1"/>
</dbReference>
<dbReference type="CDD" id="cd06223">
    <property type="entry name" value="PRTases_typeI"/>
    <property type="match status" value="1"/>
</dbReference>
<dbReference type="InterPro" id="IPR029057">
    <property type="entry name" value="PRTase-like"/>
</dbReference>
<evidence type="ECO:0000259" key="1">
    <source>
        <dbReference type="Pfam" id="PF00156"/>
    </source>
</evidence>
<dbReference type="PANTHER" id="PTHR11608">
    <property type="entry name" value="BIFUNCTIONAL PROTEIN PYRR"/>
    <property type="match status" value="1"/>
</dbReference>
<reference evidence="2 3" key="1">
    <citation type="submission" date="2020-08" db="EMBL/GenBank/DDBJ databases">
        <title>Croceimicrobium hydrocarbonivorans gen. nov., sp. nov., a novel marine bacterium isolated from a bacterial consortium that degrades polyethylene terephthalate.</title>
        <authorList>
            <person name="Liu R."/>
        </authorList>
    </citation>
    <scope>NUCLEOTIDE SEQUENCE [LARGE SCALE GENOMIC DNA]</scope>
    <source>
        <strain evidence="2 3">A20-9</strain>
    </source>
</reference>
<dbReference type="KEGG" id="chyd:H4K34_15680"/>
<dbReference type="NCBIfam" id="NF003549">
    <property type="entry name" value="PRK05205.1-5"/>
    <property type="match status" value="1"/>
</dbReference>
<keyword evidence="2" id="KW-0328">Glycosyltransferase</keyword>
<keyword evidence="2" id="KW-0808">Transferase</keyword>
<dbReference type="SUPFAM" id="SSF53271">
    <property type="entry name" value="PRTase-like"/>
    <property type="match status" value="1"/>
</dbReference>
<dbReference type="Proteomes" id="UP000516305">
    <property type="component" value="Chromosome"/>
</dbReference>
<evidence type="ECO:0000313" key="3">
    <source>
        <dbReference type="Proteomes" id="UP000516305"/>
    </source>
</evidence>
<organism evidence="2 3">
    <name type="scientific">Croceimicrobium hydrocarbonivorans</name>
    <dbReference type="NCBI Taxonomy" id="2761580"/>
    <lineage>
        <taxon>Bacteria</taxon>
        <taxon>Pseudomonadati</taxon>
        <taxon>Bacteroidota</taxon>
        <taxon>Flavobacteriia</taxon>
        <taxon>Flavobacteriales</taxon>
        <taxon>Owenweeksiaceae</taxon>
        <taxon>Croceimicrobium</taxon>
    </lineage>
</organism>
<dbReference type="EC" id="2.4.2.9" evidence="2"/>
<accession>A0A7H0VDJ9</accession>
<gene>
    <name evidence="2" type="primary">pyrR</name>
    <name evidence="2" type="ORF">H4K34_15680</name>
</gene>
<dbReference type="AlphaFoldDB" id="A0A7H0VDJ9"/>
<proteinExistence type="predicted"/>
<dbReference type="EMBL" id="CP060139">
    <property type="protein sequence ID" value="QNR23797.1"/>
    <property type="molecule type" value="Genomic_DNA"/>
</dbReference>
<dbReference type="Gene3D" id="3.40.50.2020">
    <property type="match status" value="1"/>
</dbReference>
<sequence>MKKKKLLSARSIHIALHRLAQQLIENHGNFENTVLIGLQSRGIHVMHKLVEILEANGVDKVAHGTLDITFFRDDFRRRNSPLQPSMTKIDVLLEGKKVVFIDDVLYTGRSVRSAMDAIQSFGRPAEIELLVLIDRRFSRELPIQPDYVGRQVDSLAGDRVSVDWAHLKAGEDAVYLEIGEHE</sequence>
<evidence type="ECO:0000313" key="2">
    <source>
        <dbReference type="EMBL" id="QNR23797.1"/>
    </source>
</evidence>
<feature type="domain" description="Phosphoribosyltransferase" evidence="1">
    <location>
        <begin position="6"/>
        <end position="153"/>
    </location>
</feature>
<dbReference type="PANTHER" id="PTHR11608:SF0">
    <property type="entry name" value="BIFUNCTIONAL PROTEIN PYRR"/>
    <property type="match status" value="1"/>
</dbReference>
<protein>
    <submittedName>
        <fullName evidence="2">Bifunctional pyr operon transcriptional regulator/uracil phosphoribosyltransferase PyrR</fullName>
        <ecNumber evidence="2">2.4.2.9</ecNumber>
    </submittedName>
</protein>
<keyword evidence="3" id="KW-1185">Reference proteome</keyword>
<dbReference type="Pfam" id="PF00156">
    <property type="entry name" value="Pribosyltran"/>
    <property type="match status" value="1"/>
</dbReference>